<gene>
    <name evidence="2" type="ORF">ANCCAN_27391</name>
</gene>
<feature type="compositionally biased region" description="Basic and acidic residues" evidence="1">
    <location>
        <begin position="1"/>
        <end position="13"/>
    </location>
</feature>
<accession>A0A368F438</accession>
<name>A0A368F438_ANCCA</name>
<protein>
    <submittedName>
        <fullName evidence="2">Uncharacterized protein</fullName>
    </submittedName>
</protein>
<reference evidence="2 3" key="1">
    <citation type="submission" date="2014-10" db="EMBL/GenBank/DDBJ databases">
        <title>Draft genome of the hookworm Ancylostoma caninum.</title>
        <authorList>
            <person name="Mitreva M."/>
        </authorList>
    </citation>
    <scope>NUCLEOTIDE SEQUENCE [LARGE SCALE GENOMIC DNA]</scope>
    <source>
        <strain evidence="2 3">Baltimore</strain>
    </source>
</reference>
<comment type="caution">
    <text evidence="2">The sequence shown here is derived from an EMBL/GenBank/DDBJ whole genome shotgun (WGS) entry which is preliminary data.</text>
</comment>
<keyword evidence="3" id="KW-1185">Reference proteome</keyword>
<dbReference type="Proteomes" id="UP000252519">
    <property type="component" value="Unassembled WGS sequence"/>
</dbReference>
<sequence>MCKTLEDVNMRESSDEDEEVQQVEPELICYRSWTL</sequence>
<dbReference type="EMBL" id="JOJR01005749">
    <property type="protein sequence ID" value="RCN26881.1"/>
    <property type="molecule type" value="Genomic_DNA"/>
</dbReference>
<proteinExistence type="predicted"/>
<evidence type="ECO:0000313" key="2">
    <source>
        <dbReference type="EMBL" id="RCN26881.1"/>
    </source>
</evidence>
<organism evidence="2 3">
    <name type="scientific">Ancylostoma caninum</name>
    <name type="common">Dog hookworm</name>
    <dbReference type="NCBI Taxonomy" id="29170"/>
    <lineage>
        <taxon>Eukaryota</taxon>
        <taxon>Metazoa</taxon>
        <taxon>Ecdysozoa</taxon>
        <taxon>Nematoda</taxon>
        <taxon>Chromadorea</taxon>
        <taxon>Rhabditida</taxon>
        <taxon>Rhabditina</taxon>
        <taxon>Rhabditomorpha</taxon>
        <taxon>Strongyloidea</taxon>
        <taxon>Ancylostomatidae</taxon>
        <taxon>Ancylostomatinae</taxon>
        <taxon>Ancylostoma</taxon>
    </lineage>
</organism>
<feature type="region of interest" description="Disordered" evidence="1">
    <location>
        <begin position="1"/>
        <end position="21"/>
    </location>
</feature>
<dbReference type="AlphaFoldDB" id="A0A368F438"/>
<evidence type="ECO:0000313" key="3">
    <source>
        <dbReference type="Proteomes" id="UP000252519"/>
    </source>
</evidence>
<evidence type="ECO:0000256" key="1">
    <source>
        <dbReference type="SAM" id="MobiDB-lite"/>
    </source>
</evidence>